<sequence length="1478" mass="163463">MNRSNTKKNTTSLRLIEWLLDQLQSEGELDTISHQLAALVLPQQGKPKSNICTHISLGIFERYSANPDDHSAKLYEIIIALGGSWGRELLAELDREKTFPSPKPTPEEASNENNYGRHTPVHEPIVASSPRPAKTFGSTEFHLAMLDKLEEATLSIVPLANSAWSERPLQNSATSHAQSPTNIPSTSGSQPRRHSSPGPGGPRTLKQAPRGAASTGHRPTNSIHLGSIKVTQAPEEKVETTPPPATTLTTAPKLAQPPANDTKVVAHISTQRAQAPVKTTASTATTTSVTPSDTTPTSSKQKKVNIHDLFQGGGMPSTTTTSPVTTNLPTYQQQHPMDHPHHSPHLGYPMKAPPRWGPPGYYYPPPHDYNPYMYWGGHPQHQHQHMQQIQQPPTQHSQPPAAQPRPPPTPPVSSDSLPHPSPVNTSPKSPPSVPLPKVMAPIPPKRLAKEREEKERDAREKAEEKAGKAHKERRPLPLPISTTLATDRPKRPVSGLLDPASAQGNRSASPPPSVASFARPLRRQTSTGLRPRSLGPANFQSLSNCQSRSEAPSASRGDSISFTGGAASYLKPIRRSATQDGFRDGEHHKPESARGQRRRDRGSAVLDPPVKQDEFSFRLAQWLLDQLYSEEELKTVTQQFSVLISQAHSESIEALYAHIGRLIFQKFIRAKTQLARLCAHLCRSLFIANLKRRSDISARLTPIHEHLFQYCLGHLSGDHSEAQGSTRGTDGPSTDSTQPGACTSVALSGSEEDTALAISLLILELYKCGLVSVAHVYEYTFQLATLSKFGDLTSRLNAVHTLLDSCFSRLDTSLWKAELELLQDWAKSLVSDTNTDQVGVQQLTNLLNRMLNPEDPDANAGDLGTTFGRLSVSVTAQPIASGHDTNTSAGNDDGCSSDLNNIISDLRGIVHSPQSQIYDEEGEDSTGNNYGDYMYEAGSMESLDSPPKGDKARTTPALNSGTHRPQSKRYGHVLHPFAVVDPSQRESRPTRPTRLYPQHHFSSSESSFSSAGSVPALPVSSPSSMSSSVAALILNKKQKRDRLTKVVEAQVEQEKKVKERTEKAKRSREDTVLDWLERESTTSIDYLWLSDEVLLITIPHNPGYIELRSMSFASLGSSASSGNPSLAWVMGNGGKGRLVIEFPFSLNTGWYHEQSCTKFHTFQHRKERNALFQHEFIVLNLLDGSVCRIERMGDPNARFDALSPRGAVAYDMAQSFRPDELELACLESSDIVAEVELAEDLDLIDVLKVCRAIHEGEKTRNYTLQVFNCYFFSLAIQVCLTRLVARWEDQQWLGSWLFQIREGAAKLTDVFESIDSGMPRSLRAFDRIYSILAPEDSHDRTYTGRIVLKLQTWWNINDRSIEENLTNHVNNVLWHSAMHLELDQFIKAEIRQVMVGVLKGRLDNSTFRALDRRIGEGHKDAMFTGTGQASRTEKCQHRFESVSHIRQTKGTGGEPGYLLPGDNCHRDDVQERVNITRL</sequence>
<feature type="region of interest" description="Disordered" evidence="1">
    <location>
        <begin position="938"/>
        <end position="969"/>
    </location>
</feature>
<feature type="region of interest" description="Disordered" evidence="1">
    <location>
        <begin position="167"/>
        <end position="346"/>
    </location>
</feature>
<feature type="compositionally biased region" description="Low complexity" evidence="1">
    <location>
        <begin position="1003"/>
        <end position="1021"/>
    </location>
</feature>
<protein>
    <submittedName>
        <fullName evidence="2">Uncharacterized protein</fullName>
    </submittedName>
</protein>
<feature type="compositionally biased region" description="Low complexity" evidence="1">
    <location>
        <begin position="385"/>
        <end position="400"/>
    </location>
</feature>
<accession>A0A8H3E6L8</accession>
<dbReference type="Gene3D" id="1.25.40.180">
    <property type="match status" value="1"/>
</dbReference>
<dbReference type="Proteomes" id="UP000663827">
    <property type="component" value="Unassembled WGS sequence"/>
</dbReference>
<feature type="compositionally biased region" description="Low complexity" evidence="1">
    <location>
        <begin position="316"/>
        <end position="330"/>
    </location>
</feature>
<feature type="compositionally biased region" description="Polar residues" evidence="1">
    <location>
        <begin position="538"/>
        <end position="561"/>
    </location>
</feature>
<proteinExistence type="predicted"/>
<reference evidence="2" key="1">
    <citation type="submission" date="2021-01" db="EMBL/GenBank/DDBJ databases">
        <authorList>
            <person name="Kaushik A."/>
        </authorList>
    </citation>
    <scope>NUCLEOTIDE SEQUENCE</scope>
    <source>
        <strain evidence="2">AG5</strain>
    </source>
</reference>
<comment type="caution">
    <text evidence="2">The sequence shown here is derived from an EMBL/GenBank/DDBJ whole genome shotgun (WGS) entry which is preliminary data.</text>
</comment>
<dbReference type="EMBL" id="CAJNJQ010003185">
    <property type="protein sequence ID" value="CAE7193528.1"/>
    <property type="molecule type" value="Genomic_DNA"/>
</dbReference>
<feature type="region of interest" description="Disordered" evidence="1">
    <location>
        <begin position="578"/>
        <end position="607"/>
    </location>
</feature>
<feature type="compositionally biased region" description="Low complexity" evidence="1">
    <location>
        <begin position="277"/>
        <end position="299"/>
    </location>
</feature>
<feature type="region of interest" description="Disordered" evidence="1">
    <location>
        <begin position="719"/>
        <end position="743"/>
    </location>
</feature>
<feature type="compositionally biased region" description="Polar residues" evidence="1">
    <location>
        <begin position="722"/>
        <end position="743"/>
    </location>
</feature>
<gene>
    <name evidence="2" type="ORF">RDB_LOCUS130276</name>
</gene>
<feature type="compositionally biased region" description="Basic and acidic residues" evidence="1">
    <location>
        <begin position="447"/>
        <end position="469"/>
    </location>
</feature>
<evidence type="ECO:0000313" key="3">
    <source>
        <dbReference type="Proteomes" id="UP000663827"/>
    </source>
</evidence>
<feature type="region of interest" description="Disordered" evidence="1">
    <location>
        <begin position="981"/>
        <end position="1021"/>
    </location>
</feature>
<feature type="compositionally biased region" description="Basic and acidic residues" evidence="1">
    <location>
        <begin position="581"/>
        <end position="594"/>
    </location>
</feature>
<evidence type="ECO:0000313" key="2">
    <source>
        <dbReference type="EMBL" id="CAE7193528.1"/>
    </source>
</evidence>
<name>A0A8H3E6L8_9AGAM</name>
<feature type="compositionally biased region" description="Low complexity" evidence="1">
    <location>
        <begin position="246"/>
        <end position="259"/>
    </location>
</feature>
<organism evidence="2 3">
    <name type="scientific">Rhizoctonia solani</name>
    <dbReference type="NCBI Taxonomy" id="456999"/>
    <lineage>
        <taxon>Eukaryota</taxon>
        <taxon>Fungi</taxon>
        <taxon>Dikarya</taxon>
        <taxon>Basidiomycota</taxon>
        <taxon>Agaricomycotina</taxon>
        <taxon>Agaricomycetes</taxon>
        <taxon>Cantharellales</taxon>
        <taxon>Ceratobasidiaceae</taxon>
        <taxon>Rhizoctonia</taxon>
    </lineage>
</organism>
<feature type="compositionally biased region" description="Pro residues" evidence="1">
    <location>
        <begin position="401"/>
        <end position="411"/>
    </location>
</feature>
<feature type="region of interest" description="Disordered" evidence="1">
    <location>
        <begin position="96"/>
        <end position="133"/>
    </location>
</feature>
<feature type="region of interest" description="Disordered" evidence="1">
    <location>
        <begin position="374"/>
        <end position="561"/>
    </location>
</feature>
<feature type="compositionally biased region" description="Polar residues" evidence="1">
    <location>
        <begin position="167"/>
        <end position="186"/>
    </location>
</feature>
<evidence type="ECO:0000256" key="1">
    <source>
        <dbReference type="SAM" id="MobiDB-lite"/>
    </source>
</evidence>